<reference evidence="3" key="1">
    <citation type="submission" date="2017-06" db="EMBL/GenBank/DDBJ databases">
        <authorList>
            <person name="Cremers G."/>
        </authorList>
    </citation>
    <scope>NUCLEOTIDE SEQUENCE [LARGE SCALE GENOMIC DNA]</scope>
</reference>
<feature type="transmembrane region" description="Helical" evidence="1">
    <location>
        <begin position="89"/>
        <end position="111"/>
    </location>
</feature>
<keyword evidence="3" id="KW-1185">Reference proteome</keyword>
<feature type="transmembrane region" description="Helical" evidence="1">
    <location>
        <begin position="12"/>
        <end position="31"/>
    </location>
</feature>
<name>A0A284VJX6_9EURY</name>
<keyword evidence="1" id="KW-0812">Transmembrane</keyword>
<evidence type="ECO:0000313" key="3">
    <source>
        <dbReference type="Proteomes" id="UP000218615"/>
    </source>
</evidence>
<dbReference type="OrthoDB" id="151275at2157"/>
<evidence type="ECO:0000313" key="2">
    <source>
        <dbReference type="EMBL" id="SNQ59558.1"/>
    </source>
</evidence>
<sequence length="120" mass="13399">MLNITTSLQLLSIVYAILSSGGVILVAYAAYSGKKRTDGTLLRARAFLNESFMKDSWTLLLLACFLFFIDSLLSLNMMFGSFIELNTSILISIVVEAGTMVCIVMLAYKWFRLVNPKNQI</sequence>
<organism evidence="2 3">
    <name type="scientific">Candidatus Methanoperedens nitratireducens</name>
    <dbReference type="NCBI Taxonomy" id="1392998"/>
    <lineage>
        <taxon>Archaea</taxon>
        <taxon>Methanobacteriati</taxon>
        <taxon>Methanobacteriota</taxon>
        <taxon>Stenosarchaea group</taxon>
        <taxon>Methanomicrobia</taxon>
        <taxon>Methanosarcinales</taxon>
        <taxon>ANME-2 cluster</taxon>
        <taxon>Candidatus Methanoperedentaceae</taxon>
        <taxon>Candidatus Methanoperedens</taxon>
    </lineage>
</organism>
<keyword evidence="1" id="KW-1133">Transmembrane helix</keyword>
<keyword evidence="1" id="KW-0472">Membrane</keyword>
<proteinExistence type="predicted"/>
<dbReference type="RefSeq" id="WP_096203911.1">
    <property type="nucleotide sequence ID" value="NZ_FZMP01000027.1"/>
</dbReference>
<evidence type="ECO:0000256" key="1">
    <source>
        <dbReference type="SAM" id="Phobius"/>
    </source>
</evidence>
<dbReference type="EMBL" id="FZMP01000027">
    <property type="protein sequence ID" value="SNQ59558.1"/>
    <property type="molecule type" value="Genomic_DNA"/>
</dbReference>
<feature type="transmembrane region" description="Helical" evidence="1">
    <location>
        <begin position="52"/>
        <end position="69"/>
    </location>
</feature>
<dbReference type="Proteomes" id="UP000218615">
    <property type="component" value="Unassembled WGS sequence"/>
</dbReference>
<dbReference type="AlphaFoldDB" id="A0A284VJX6"/>
<accession>A0A284VJX6</accession>
<gene>
    <name evidence="2" type="ORF">MNV_1220008</name>
</gene>
<protein>
    <submittedName>
        <fullName evidence="2">Uncharacterized protein</fullName>
    </submittedName>
</protein>